<gene>
    <name evidence="1" type="ORF">FA95DRAFT_1585382</name>
</gene>
<protein>
    <submittedName>
        <fullName evidence="1">Uncharacterized protein</fullName>
    </submittedName>
</protein>
<reference evidence="1" key="2">
    <citation type="journal article" date="2022" name="New Phytol.">
        <title>Evolutionary transition to the ectomycorrhizal habit in the genomes of a hyperdiverse lineage of mushroom-forming fungi.</title>
        <authorList>
            <person name="Looney B."/>
            <person name="Miyauchi S."/>
            <person name="Morin E."/>
            <person name="Drula E."/>
            <person name="Courty P.E."/>
            <person name="Kohler A."/>
            <person name="Kuo A."/>
            <person name="LaButti K."/>
            <person name="Pangilinan J."/>
            <person name="Lipzen A."/>
            <person name="Riley R."/>
            <person name="Andreopoulos W."/>
            <person name="He G."/>
            <person name="Johnson J."/>
            <person name="Nolan M."/>
            <person name="Tritt A."/>
            <person name="Barry K.W."/>
            <person name="Grigoriev I.V."/>
            <person name="Nagy L.G."/>
            <person name="Hibbett D."/>
            <person name="Henrissat B."/>
            <person name="Matheny P.B."/>
            <person name="Labbe J."/>
            <person name="Martin F.M."/>
        </authorList>
    </citation>
    <scope>NUCLEOTIDE SEQUENCE</scope>
    <source>
        <strain evidence="1">FP105234-sp</strain>
    </source>
</reference>
<keyword evidence="2" id="KW-1185">Reference proteome</keyword>
<evidence type="ECO:0000313" key="2">
    <source>
        <dbReference type="Proteomes" id="UP000814033"/>
    </source>
</evidence>
<accession>A0ACB8R529</accession>
<reference evidence="1" key="1">
    <citation type="submission" date="2021-02" db="EMBL/GenBank/DDBJ databases">
        <authorList>
            <consortium name="DOE Joint Genome Institute"/>
            <person name="Ahrendt S."/>
            <person name="Looney B.P."/>
            <person name="Miyauchi S."/>
            <person name="Morin E."/>
            <person name="Drula E."/>
            <person name="Courty P.E."/>
            <person name="Chicoki N."/>
            <person name="Fauchery L."/>
            <person name="Kohler A."/>
            <person name="Kuo A."/>
            <person name="Labutti K."/>
            <person name="Pangilinan J."/>
            <person name="Lipzen A."/>
            <person name="Riley R."/>
            <person name="Andreopoulos W."/>
            <person name="He G."/>
            <person name="Johnson J."/>
            <person name="Barry K.W."/>
            <person name="Grigoriev I.V."/>
            <person name="Nagy L."/>
            <person name="Hibbett D."/>
            <person name="Henrissat B."/>
            <person name="Matheny P.B."/>
            <person name="Labbe J."/>
            <person name="Martin F."/>
        </authorList>
    </citation>
    <scope>NUCLEOTIDE SEQUENCE</scope>
    <source>
        <strain evidence="1">FP105234-sp</strain>
    </source>
</reference>
<sequence>MPSERSKKKKRQSAGWFEDSAASQTASTVLRASSDGRRLLSHSTHVVPTRHLLQPVTPAPTPRRSPSIQPDPDATFGGDYDIISAPNDLADAVEGGLLGVDDVGEVVHITPTDVALGRARRYQNSDFPLLTWIPLRDEYLDEVLRLEGRGACFGAVRCSGGCSGEEEATIRCRDCFGGGMACVGCAVKSHALHPLHRVEQWNGSFFARTSLASLGLRVQLNHPPGTKCGVREPARGEFTVIHTNGIHKINLDFCGCGRASGIERRQQLLRASWWPATTIEPSTAATFAALEKFHLLSLTGKLTGYDAYRALEYETDNSGLMDIPDRLPAWMTMVRQWRHIAMVKRAGRGHEDSGIAGTKDGACAVVCPACPYPGINLPDDWASAPPNRAWLYRLNLAVDANFRLKNRLRSSKTLDPGLNTGKAYFVGDAEYEDHLAKYIDQDEMSGCSRFAALAAANLKSTKGLRVTGVGGAFCARHDMWRPVGLGDLQKGERYCNMDYIFFSTIKGIKNSSLLVSYDIACQWSKNLRRRMADVAQWALPDFVRYAIPKFHHPAHREECQGKLSLPSEPGAGQNDGEAPERSWSNLNGAAASTKEMGPGARHDTLDDHCGHANWRKCVGMLSSLPRRLKNAILEATAQGDVFTDFSTALQEDHPEELGKWKEEIARWEATEEGASPYRRPASDVTVADVRLELAEEDSDAVISDDLTTSQPAAYAFILTGLRIQSMQLRLRLDRRPGDGDTSNQLAQMQESRTSLLRLIHRFRADQEIHMPRVASIIDYDESTLSHTTIRPENIRLHLPSDVSASERHALCDRSLVDIESKLRLAAASDALDGVRHQLRFRTYVNRFKITNVTGQRKNTRARALQTRIEAGVKREAEAYRMHRAAYLRLVGPGDWEKKLQVLDDSHLVGLGARLIDAIDQADQDSVLEFLRSRRGGEASGESRYKLPWIWYSEASGEEGDDEGLSKDLKIEWFKSRARSTRWLEEVMQVHEDMRRVEATYRWLSSTWNVRGSTRSNTSPHLSDGLLAYASKQSAMFQALADRCATQWAEVRADTVRFLEGRQDDGFRIGGPEDEAMNVD</sequence>
<dbReference type="Proteomes" id="UP000814033">
    <property type="component" value="Unassembled WGS sequence"/>
</dbReference>
<dbReference type="EMBL" id="MU276377">
    <property type="protein sequence ID" value="KAI0038982.1"/>
    <property type="molecule type" value="Genomic_DNA"/>
</dbReference>
<proteinExistence type="predicted"/>
<evidence type="ECO:0000313" key="1">
    <source>
        <dbReference type="EMBL" id="KAI0038982.1"/>
    </source>
</evidence>
<name>A0ACB8R529_9AGAM</name>
<organism evidence="1 2">
    <name type="scientific">Auriscalpium vulgare</name>
    <dbReference type="NCBI Taxonomy" id="40419"/>
    <lineage>
        <taxon>Eukaryota</taxon>
        <taxon>Fungi</taxon>
        <taxon>Dikarya</taxon>
        <taxon>Basidiomycota</taxon>
        <taxon>Agaricomycotina</taxon>
        <taxon>Agaricomycetes</taxon>
        <taxon>Russulales</taxon>
        <taxon>Auriscalpiaceae</taxon>
        <taxon>Auriscalpium</taxon>
    </lineage>
</organism>
<comment type="caution">
    <text evidence="1">The sequence shown here is derived from an EMBL/GenBank/DDBJ whole genome shotgun (WGS) entry which is preliminary data.</text>
</comment>